<keyword evidence="1" id="KW-0472">Membrane</keyword>
<dbReference type="AlphaFoldDB" id="A0A1B7MR09"/>
<keyword evidence="1" id="KW-0812">Transmembrane</keyword>
<evidence type="ECO:0000313" key="3">
    <source>
        <dbReference type="Proteomes" id="UP000092154"/>
    </source>
</evidence>
<gene>
    <name evidence="2" type="ORF">K503DRAFT_399816</name>
</gene>
<dbReference type="EMBL" id="KV448539">
    <property type="protein sequence ID" value="OAX35039.1"/>
    <property type="molecule type" value="Genomic_DNA"/>
</dbReference>
<dbReference type="Proteomes" id="UP000092154">
    <property type="component" value="Unassembled WGS sequence"/>
</dbReference>
<sequence>MWVLELVAVEDGVVMVPEEARGVVSVAVGVLRVVAETVPLVTVLSGVLLVPLSVPLVVVVVAVDTGVLEPAGVKVPAVVELPVEVELPESEPPAEPVIPVRLFDKKLSTIGISVRKDY</sequence>
<protein>
    <submittedName>
        <fullName evidence="2">Uncharacterized protein</fullName>
    </submittedName>
</protein>
<organism evidence="2 3">
    <name type="scientific">Rhizopogon vinicolor AM-OR11-026</name>
    <dbReference type="NCBI Taxonomy" id="1314800"/>
    <lineage>
        <taxon>Eukaryota</taxon>
        <taxon>Fungi</taxon>
        <taxon>Dikarya</taxon>
        <taxon>Basidiomycota</taxon>
        <taxon>Agaricomycotina</taxon>
        <taxon>Agaricomycetes</taxon>
        <taxon>Agaricomycetidae</taxon>
        <taxon>Boletales</taxon>
        <taxon>Suillineae</taxon>
        <taxon>Rhizopogonaceae</taxon>
        <taxon>Rhizopogon</taxon>
    </lineage>
</organism>
<keyword evidence="3" id="KW-1185">Reference proteome</keyword>
<evidence type="ECO:0000256" key="1">
    <source>
        <dbReference type="SAM" id="Phobius"/>
    </source>
</evidence>
<proteinExistence type="predicted"/>
<keyword evidence="1" id="KW-1133">Transmembrane helix</keyword>
<accession>A0A1B7MR09</accession>
<name>A0A1B7MR09_9AGAM</name>
<feature type="transmembrane region" description="Helical" evidence="1">
    <location>
        <begin position="40"/>
        <end position="63"/>
    </location>
</feature>
<reference evidence="2 3" key="1">
    <citation type="submission" date="2016-06" db="EMBL/GenBank/DDBJ databases">
        <title>Comparative genomics of the ectomycorrhizal sister species Rhizopogon vinicolor and Rhizopogon vesiculosus (Basidiomycota: Boletales) reveals a divergence of the mating type B locus.</title>
        <authorList>
            <consortium name="DOE Joint Genome Institute"/>
            <person name="Mujic A.B."/>
            <person name="Kuo A."/>
            <person name="Tritt A."/>
            <person name="Lipzen A."/>
            <person name="Chen C."/>
            <person name="Johnson J."/>
            <person name="Sharma A."/>
            <person name="Barry K."/>
            <person name="Grigoriev I.V."/>
            <person name="Spatafora J.W."/>
        </authorList>
    </citation>
    <scope>NUCLEOTIDE SEQUENCE [LARGE SCALE GENOMIC DNA]</scope>
    <source>
        <strain evidence="2 3">AM-OR11-026</strain>
    </source>
</reference>
<dbReference type="InParanoid" id="A0A1B7MR09"/>
<evidence type="ECO:0000313" key="2">
    <source>
        <dbReference type="EMBL" id="OAX35039.1"/>
    </source>
</evidence>